<proteinExistence type="predicted"/>
<sequence length="865" mass="97530">MFICLNDTDRAGCDWRFSGSPTRRLVAAGWWLLCTVISCAYCSLLISFMSHPGMEQALDTLPRLRRELLADRIFVGTTRHTEMELAFTSAKAGIMRDIGRQMLEHPQRTLVATEREGYRRCLRSRYAYMFPETVLKVEEARTDGRLLVSRDAFYHAMAVYTFPKGSPHVATFSYGMKNFMFMGLVEKWLNDFLWQLRMNTRRAETGENAERPISVVDLQGAFFVLVMGYTSGLLALLTESCCVFLARLSAKTIRPRQKLFHEDPEFRTDVPQCYLTYSEAYADALQKCLKIYQKAMVLSDPREILTVADAILHDSTPVHVHFVMFVPALMGHANEEQQAKWLSDALTMKIIGSYAQTELGHGTFIRGLETRATYDPEREEFVLHTPNLSSIKWWPGSLGKTANHAIVLAQLYTKGKCYGIHPFMVQIRSMDDHTPLPGITVGEIGPKMGMRAADNGFLKLDNVRIPRENMLMKNAQVTREGDYVKPASDKLNYGTMVFVRVLLLDMFAFNIARACTIAVRYSAVRRQSEITPGQGECQILDYQAQQYKLFPLLGLCHALRGMFANLMELYKQANQDLEQGNLQALPELHAISSGLKAFCSEMAAKGIETCRLACGGHGFLLISGLPRLYATTVAACTYEGENTVMYLQAARYLLKCLAQPHLVSNRSAFHFLLEPSTLNVAPFNAKLKGQAAVRQLIPFYRAAAYKHVHRAHNKVRSLVSTGLTQEVAWNQSQVDLIIASRATIYYYMGLNYLDWLEHAAISEQLRDVLMRVCHLYLLHGIYEQPGLFLVAGLKEGNLEEMSGIITELLKSLRPDAVALVDAFDHHDMVLCSALGSYDGRVYERMYESALKAPLNKTQVSCLSLS</sequence>
<dbReference type="Proteomes" id="UP000821865">
    <property type="component" value="Chromosome 8"/>
</dbReference>
<comment type="caution">
    <text evidence="1">The sequence shown here is derived from an EMBL/GenBank/DDBJ whole genome shotgun (WGS) entry which is preliminary data.</text>
</comment>
<name>A0ACB8CAF4_DERSI</name>
<evidence type="ECO:0000313" key="2">
    <source>
        <dbReference type="Proteomes" id="UP000821865"/>
    </source>
</evidence>
<protein>
    <submittedName>
        <fullName evidence="1">Uncharacterized protein</fullName>
    </submittedName>
</protein>
<evidence type="ECO:0000313" key="1">
    <source>
        <dbReference type="EMBL" id="KAH7937867.1"/>
    </source>
</evidence>
<organism evidence="1 2">
    <name type="scientific">Dermacentor silvarum</name>
    <name type="common">Tick</name>
    <dbReference type="NCBI Taxonomy" id="543639"/>
    <lineage>
        <taxon>Eukaryota</taxon>
        <taxon>Metazoa</taxon>
        <taxon>Ecdysozoa</taxon>
        <taxon>Arthropoda</taxon>
        <taxon>Chelicerata</taxon>
        <taxon>Arachnida</taxon>
        <taxon>Acari</taxon>
        <taxon>Parasitiformes</taxon>
        <taxon>Ixodida</taxon>
        <taxon>Ixodoidea</taxon>
        <taxon>Ixodidae</taxon>
        <taxon>Rhipicephalinae</taxon>
        <taxon>Dermacentor</taxon>
    </lineage>
</organism>
<keyword evidence="2" id="KW-1185">Reference proteome</keyword>
<reference evidence="1" key="1">
    <citation type="submission" date="2020-05" db="EMBL/GenBank/DDBJ databases">
        <title>Large-scale comparative analyses of tick genomes elucidate their genetic diversity and vector capacities.</title>
        <authorList>
            <person name="Jia N."/>
            <person name="Wang J."/>
            <person name="Shi W."/>
            <person name="Du L."/>
            <person name="Sun Y."/>
            <person name="Zhan W."/>
            <person name="Jiang J."/>
            <person name="Wang Q."/>
            <person name="Zhang B."/>
            <person name="Ji P."/>
            <person name="Sakyi L.B."/>
            <person name="Cui X."/>
            <person name="Yuan T."/>
            <person name="Jiang B."/>
            <person name="Yang W."/>
            <person name="Lam T.T.-Y."/>
            <person name="Chang Q."/>
            <person name="Ding S."/>
            <person name="Wang X."/>
            <person name="Zhu J."/>
            <person name="Ruan X."/>
            <person name="Zhao L."/>
            <person name="Wei J."/>
            <person name="Que T."/>
            <person name="Du C."/>
            <person name="Cheng J."/>
            <person name="Dai P."/>
            <person name="Han X."/>
            <person name="Huang E."/>
            <person name="Gao Y."/>
            <person name="Liu J."/>
            <person name="Shao H."/>
            <person name="Ye R."/>
            <person name="Li L."/>
            <person name="Wei W."/>
            <person name="Wang X."/>
            <person name="Wang C."/>
            <person name="Yang T."/>
            <person name="Huo Q."/>
            <person name="Li W."/>
            <person name="Guo W."/>
            <person name="Chen H."/>
            <person name="Zhou L."/>
            <person name="Ni X."/>
            <person name="Tian J."/>
            <person name="Zhou Y."/>
            <person name="Sheng Y."/>
            <person name="Liu T."/>
            <person name="Pan Y."/>
            <person name="Xia L."/>
            <person name="Li J."/>
            <person name="Zhao F."/>
            <person name="Cao W."/>
        </authorList>
    </citation>
    <scope>NUCLEOTIDE SEQUENCE</scope>
    <source>
        <strain evidence="1">Dsil-2018</strain>
    </source>
</reference>
<accession>A0ACB8CAF4</accession>
<gene>
    <name evidence="1" type="ORF">HPB49_016888</name>
</gene>
<dbReference type="EMBL" id="CM023477">
    <property type="protein sequence ID" value="KAH7937867.1"/>
    <property type="molecule type" value="Genomic_DNA"/>
</dbReference>